<organism evidence="7 8">
    <name type="scientific">Bonamia ostreae</name>
    <dbReference type="NCBI Taxonomy" id="126728"/>
    <lineage>
        <taxon>Eukaryota</taxon>
        <taxon>Sar</taxon>
        <taxon>Rhizaria</taxon>
        <taxon>Endomyxa</taxon>
        <taxon>Ascetosporea</taxon>
        <taxon>Haplosporida</taxon>
        <taxon>Bonamia</taxon>
    </lineage>
</organism>
<comment type="similarity">
    <text evidence="2 5">Belongs to the ELOF1 family.</text>
</comment>
<evidence type="ECO:0000256" key="6">
    <source>
        <dbReference type="SAM" id="MobiDB-lite"/>
    </source>
</evidence>
<dbReference type="EMBL" id="JBDODL010001315">
    <property type="protein sequence ID" value="MES1921403.1"/>
    <property type="molecule type" value="Genomic_DNA"/>
</dbReference>
<keyword evidence="5" id="KW-0804">Transcription</keyword>
<keyword evidence="5" id="KW-0863">Zinc-finger</keyword>
<gene>
    <name evidence="7" type="ORF">MHBO_002934</name>
</gene>
<keyword evidence="4 5" id="KW-0539">Nucleus</keyword>
<protein>
    <recommendedName>
        <fullName evidence="5">Transcription elongation factor 1 homolog</fullName>
    </recommendedName>
</protein>
<comment type="subcellular location">
    <subcellularLocation>
        <location evidence="1 5">Nucleus</location>
    </subcellularLocation>
</comment>
<comment type="caution">
    <text evidence="7">The sequence shown here is derived from an EMBL/GenBank/DDBJ whole genome shotgun (WGS) entry which is preliminary data.</text>
</comment>
<evidence type="ECO:0000256" key="1">
    <source>
        <dbReference type="ARBA" id="ARBA00004123"/>
    </source>
</evidence>
<reference evidence="7 8" key="1">
    <citation type="journal article" date="2024" name="BMC Biol.">
        <title>Comparative genomics of Ascetosporea gives new insight into the evolutionary basis for animal parasitism in Rhizaria.</title>
        <authorList>
            <person name="Hiltunen Thoren M."/>
            <person name="Onut-Brannstrom I."/>
            <person name="Alfjorden A."/>
            <person name="Peckova H."/>
            <person name="Swords F."/>
            <person name="Hooper C."/>
            <person name="Holzer A.S."/>
            <person name="Bass D."/>
            <person name="Burki F."/>
        </authorList>
    </citation>
    <scope>NUCLEOTIDE SEQUENCE [LARGE SCALE GENOMIC DNA]</scope>
    <source>
        <strain evidence="7">20-A016</strain>
    </source>
</reference>
<dbReference type="Pfam" id="PF05129">
    <property type="entry name" value="Zn_ribbon_Elf1"/>
    <property type="match status" value="1"/>
</dbReference>
<dbReference type="SUPFAM" id="SSF57783">
    <property type="entry name" value="Zinc beta-ribbon"/>
    <property type="match status" value="1"/>
</dbReference>
<evidence type="ECO:0000313" key="7">
    <source>
        <dbReference type="EMBL" id="MES1921403.1"/>
    </source>
</evidence>
<sequence length="139" mass="15622">MVSRKVRKKPIKKVKQKVPNVFDCPFCGHSNVVECKIDKKKMEGKVSCRVCDAGYTMNTNNLTDPVDVFCEWVDKCHKNSNLKRKEPEPLEFNEKEENDETKNVEGDLGKPDKNSGSSDSESSAVFVNDSSDDSSDSIE</sequence>
<dbReference type="PANTHER" id="PTHR20934:SF0">
    <property type="entry name" value="TRANSCRIPTION ELONGATION FACTOR 1 HOMOLOG"/>
    <property type="match status" value="1"/>
</dbReference>
<dbReference type="InterPro" id="IPR007808">
    <property type="entry name" value="Elf1"/>
</dbReference>
<dbReference type="InterPro" id="IPR038567">
    <property type="entry name" value="T_Elf1_sf"/>
</dbReference>
<evidence type="ECO:0000256" key="5">
    <source>
        <dbReference type="RuleBase" id="RU364033"/>
    </source>
</evidence>
<dbReference type="Proteomes" id="UP001439008">
    <property type="component" value="Unassembled WGS sequence"/>
</dbReference>
<accession>A0ABV2ANZ8</accession>
<dbReference type="Gene3D" id="2.20.25.190">
    <property type="match status" value="1"/>
</dbReference>
<dbReference type="PANTHER" id="PTHR20934">
    <property type="entry name" value="TRANSCRIPTION ELONGATION FACTOR 1 HOMOLOG"/>
    <property type="match status" value="1"/>
</dbReference>
<evidence type="ECO:0000256" key="4">
    <source>
        <dbReference type="ARBA" id="ARBA00023242"/>
    </source>
</evidence>
<feature type="compositionally biased region" description="Basic and acidic residues" evidence="6">
    <location>
        <begin position="83"/>
        <end position="113"/>
    </location>
</feature>
<keyword evidence="8" id="KW-1185">Reference proteome</keyword>
<comment type="function">
    <text evidence="5">Transcription elongation factor implicated in the maintenance of proper chromatin structure in actively transcribed regions.</text>
</comment>
<keyword evidence="5" id="KW-0805">Transcription regulation</keyword>
<proteinExistence type="inferred from homology"/>
<evidence type="ECO:0000256" key="3">
    <source>
        <dbReference type="ARBA" id="ARBA00022833"/>
    </source>
</evidence>
<keyword evidence="5" id="KW-0479">Metal-binding</keyword>
<evidence type="ECO:0000256" key="2">
    <source>
        <dbReference type="ARBA" id="ARBA00009730"/>
    </source>
</evidence>
<keyword evidence="3 5" id="KW-0862">Zinc</keyword>
<feature type="region of interest" description="Disordered" evidence="6">
    <location>
        <begin position="83"/>
        <end position="139"/>
    </location>
</feature>
<evidence type="ECO:0000313" key="8">
    <source>
        <dbReference type="Proteomes" id="UP001439008"/>
    </source>
</evidence>
<name>A0ABV2ANZ8_9EUKA</name>
<feature type="compositionally biased region" description="Acidic residues" evidence="6">
    <location>
        <begin position="130"/>
        <end position="139"/>
    </location>
</feature>